<reference evidence="2 3" key="1">
    <citation type="submission" date="2020-07" db="EMBL/GenBank/DDBJ databases">
        <title>Sequencing the genomes of 1000 actinobacteria strains.</title>
        <authorList>
            <person name="Klenk H.-P."/>
        </authorList>
    </citation>
    <scope>NUCLEOTIDE SEQUENCE [LARGE SCALE GENOMIC DNA]</scope>
    <source>
        <strain evidence="2 3">DSM 24552</strain>
    </source>
</reference>
<evidence type="ECO:0000313" key="3">
    <source>
        <dbReference type="Proteomes" id="UP000544110"/>
    </source>
</evidence>
<evidence type="ECO:0000259" key="1">
    <source>
        <dbReference type="Pfam" id="PF10593"/>
    </source>
</evidence>
<dbReference type="Pfam" id="PF10593">
    <property type="entry name" value="Z1"/>
    <property type="match status" value="1"/>
</dbReference>
<evidence type="ECO:0000313" key="2">
    <source>
        <dbReference type="EMBL" id="NYG54946.1"/>
    </source>
</evidence>
<gene>
    <name evidence="2" type="ORF">BJ989_001250</name>
</gene>
<feature type="domain" description="Putative endonuclease Z1" evidence="1">
    <location>
        <begin position="284"/>
        <end position="493"/>
    </location>
</feature>
<proteinExistence type="predicted"/>
<sequence length="690" mass="75640">MVGPETTRLLSASQLDEDGENNVRTQSVGVLARCADPTSDECRTGLVVGYVQSGKTLSFTTVISLARDNGFPLIILLAGTKQNLHEQTSQRLSHDLAVQRDGGLSPWALLENPTAASAATVAQNVVSMTDPTVPEMFRRATVVTVMKNPARLRRVKELIEALPQYGVDGSEVPVLVVDDEADQAGLNAAVQDDDATATYQSILELRAALPRHTYLMYTATPQAPLLINLADVLSPDFVSVLTPGSGYTGGQHFFVDHKNQFVRRLSTSAVNEALSVTDEPTEDLKLALASYFLVVAQRAKGPVSMLVHPSHTTDLQETYGGFVAALSSQWRQLLQLPGEDREELVDRYFRKAYDDLVAGGAAMRSLEDLLVAVPHWIGATQVRVVNSGTPADSDIRWNTAPSWILVGGNKLDRGFTVEGLTTTFMPRRLGAGQVDSVQQRARFFGYKGSYADLCRAWLNGTTADAFEHYVHHEKLLREELVKVDEQGISLKDWKRLMLLDPTYKPTRKAVIDLPYFHDRIKGDSWVSVAKVPAVDVSTNIASADRLRTDHAAGVTRDERDGRDDRRNTKVLVPMEDFLEFLADWTGHPDDVALVNQMGLLLRARLDDDPSLKVEVYFMDDGELRSRTPVDGTLPLAVGHSAKYIGDAKFFTPGFTSVQLHQVRVATSEQVVVGLSVRVPASLAGAVLVQA</sequence>
<dbReference type="RefSeq" id="WP_179517475.1">
    <property type="nucleotide sequence ID" value="NZ_JACCAC010000001.1"/>
</dbReference>
<comment type="caution">
    <text evidence="2">The sequence shown here is derived from an EMBL/GenBank/DDBJ whole genome shotgun (WGS) entry which is preliminary data.</text>
</comment>
<organism evidence="2 3">
    <name type="scientific">Nocardioides perillae</name>
    <dbReference type="NCBI Taxonomy" id="1119534"/>
    <lineage>
        <taxon>Bacteria</taxon>
        <taxon>Bacillati</taxon>
        <taxon>Actinomycetota</taxon>
        <taxon>Actinomycetes</taxon>
        <taxon>Propionibacteriales</taxon>
        <taxon>Nocardioidaceae</taxon>
        <taxon>Nocardioides</taxon>
    </lineage>
</organism>
<dbReference type="Proteomes" id="UP000544110">
    <property type="component" value="Unassembled WGS sequence"/>
</dbReference>
<dbReference type="EMBL" id="JACCAC010000001">
    <property type="protein sequence ID" value="NYG54946.1"/>
    <property type="molecule type" value="Genomic_DNA"/>
</dbReference>
<accession>A0A7Y9RTG0</accession>
<name>A0A7Y9RTG0_9ACTN</name>
<dbReference type="AlphaFoldDB" id="A0A7Y9RTG0"/>
<dbReference type="InterPro" id="IPR018310">
    <property type="entry name" value="Put_endonuclease_Z1-dom"/>
</dbReference>
<protein>
    <recommendedName>
        <fullName evidence="1">Putative endonuclease Z1 domain-containing protein</fullName>
    </recommendedName>
</protein>
<keyword evidence="3" id="KW-1185">Reference proteome</keyword>